<keyword evidence="5 6" id="KW-0408">Iron</keyword>
<sequence>MNRNPRAVLAAIFMAGAAAMLGGCSPSSDAGADVDADADAGSEPLRDAGGPSEAAVRSPWRDAAEIAWSRLPAIPLQLYPQQSVEPGLEGALSSADLRATTDGERIALRVDWADPAEDRYSEAHTDRFADSLAIQFAVDGGDTLPYVGMGEPERPVIVWFWRAGRGAESLVAHGFGTLAPNEGAAAPNVDAKRTPEGWSVTLSGSLPVDDLLLPVAVATWDGADGGRDGRKHLSSWHLLRSSEQPLDKARQRGLARESHSGGDPRRGKELVQERGCTACHRLPGGPDSHLGPDLTLAGGIHWPGYLRRSITEPDAFIVPGVRYRDVPMPALDLPESEVEDITSYLSSLR</sequence>
<feature type="domain" description="Cytochrome c" evidence="9">
    <location>
        <begin position="262"/>
        <end position="349"/>
    </location>
</feature>
<dbReference type="Pfam" id="PF09459">
    <property type="entry name" value="EB_dh"/>
    <property type="match status" value="1"/>
</dbReference>
<dbReference type="Gene3D" id="1.10.760.10">
    <property type="entry name" value="Cytochrome c-like domain"/>
    <property type="match status" value="1"/>
</dbReference>
<keyword evidence="1" id="KW-0813">Transport</keyword>
<evidence type="ECO:0000256" key="6">
    <source>
        <dbReference type="PROSITE-ProRule" id="PRU00433"/>
    </source>
</evidence>
<dbReference type="InterPro" id="IPR036909">
    <property type="entry name" value="Cyt_c-like_dom_sf"/>
</dbReference>
<dbReference type="InterPro" id="IPR009056">
    <property type="entry name" value="Cyt_c-like_dom"/>
</dbReference>
<evidence type="ECO:0000256" key="5">
    <source>
        <dbReference type="ARBA" id="ARBA00023004"/>
    </source>
</evidence>
<evidence type="ECO:0000313" key="11">
    <source>
        <dbReference type="Proteomes" id="UP000199648"/>
    </source>
</evidence>
<dbReference type="Gene3D" id="2.60.40.1190">
    <property type="match status" value="1"/>
</dbReference>
<gene>
    <name evidence="10" type="ORF">SAMN03097708_01667</name>
</gene>
<feature type="region of interest" description="Disordered" evidence="7">
    <location>
        <begin position="244"/>
        <end position="270"/>
    </location>
</feature>
<dbReference type="RefSeq" id="WP_092995239.1">
    <property type="nucleotide sequence ID" value="NZ_FMWD01000004.1"/>
</dbReference>
<dbReference type="OrthoDB" id="9772663at2"/>
<dbReference type="Pfam" id="PF00034">
    <property type="entry name" value="Cytochrom_C"/>
    <property type="match status" value="1"/>
</dbReference>
<evidence type="ECO:0000256" key="1">
    <source>
        <dbReference type="ARBA" id="ARBA00022448"/>
    </source>
</evidence>
<protein>
    <submittedName>
        <fullName evidence="10">Cytochrome c</fullName>
    </submittedName>
</protein>
<evidence type="ECO:0000256" key="8">
    <source>
        <dbReference type="SAM" id="SignalP"/>
    </source>
</evidence>
<keyword evidence="4" id="KW-0249">Electron transport</keyword>
<keyword evidence="8" id="KW-0732">Signal</keyword>
<dbReference type="InterPro" id="IPR019020">
    <property type="entry name" value="Cyt-c552/DMSO_Rdtase_haem-bd"/>
</dbReference>
<dbReference type="GO" id="GO:0046872">
    <property type="term" value="F:metal ion binding"/>
    <property type="evidence" value="ECO:0007669"/>
    <property type="project" value="UniProtKB-KW"/>
</dbReference>
<evidence type="ECO:0000256" key="4">
    <source>
        <dbReference type="ARBA" id="ARBA00022982"/>
    </source>
</evidence>
<keyword evidence="3 6" id="KW-0479">Metal-binding</keyword>
<evidence type="ECO:0000256" key="2">
    <source>
        <dbReference type="ARBA" id="ARBA00022617"/>
    </source>
</evidence>
<accession>A0A1G5Q9P3</accession>
<dbReference type="GO" id="GO:0020037">
    <property type="term" value="F:heme binding"/>
    <property type="evidence" value="ECO:0007669"/>
    <property type="project" value="InterPro"/>
</dbReference>
<dbReference type="AlphaFoldDB" id="A0A1G5Q9P3"/>
<evidence type="ECO:0000259" key="9">
    <source>
        <dbReference type="PROSITE" id="PS51007"/>
    </source>
</evidence>
<dbReference type="STRING" id="415747.SAMN03097708_01667"/>
<feature type="signal peptide" evidence="8">
    <location>
        <begin position="1"/>
        <end position="30"/>
    </location>
</feature>
<keyword evidence="11" id="KW-1185">Reference proteome</keyword>
<dbReference type="Proteomes" id="UP000199648">
    <property type="component" value="Unassembled WGS sequence"/>
</dbReference>
<evidence type="ECO:0000256" key="3">
    <source>
        <dbReference type="ARBA" id="ARBA00022723"/>
    </source>
</evidence>
<evidence type="ECO:0000256" key="7">
    <source>
        <dbReference type="SAM" id="MobiDB-lite"/>
    </source>
</evidence>
<feature type="chain" id="PRO_5011792170" evidence="8">
    <location>
        <begin position="31"/>
        <end position="349"/>
    </location>
</feature>
<organism evidence="10 11">
    <name type="scientific">Thiohalomonas denitrificans</name>
    <dbReference type="NCBI Taxonomy" id="415747"/>
    <lineage>
        <taxon>Bacteria</taxon>
        <taxon>Pseudomonadati</taxon>
        <taxon>Pseudomonadota</taxon>
        <taxon>Gammaproteobacteria</taxon>
        <taxon>Thiohalomonadales</taxon>
        <taxon>Thiohalomonadaceae</taxon>
        <taxon>Thiohalomonas</taxon>
    </lineage>
</organism>
<name>A0A1G5Q9P3_9GAMM</name>
<dbReference type="SUPFAM" id="SSF46626">
    <property type="entry name" value="Cytochrome c"/>
    <property type="match status" value="1"/>
</dbReference>
<proteinExistence type="predicted"/>
<feature type="region of interest" description="Disordered" evidence="7">
    <location>
        <begin position="25"/>
        <end position="55"/>
    </location>
</feature>
<reference evidence="10 11" key="1">
    <citation type="submission" date="2016-10" db="EMBL/GenBank/DDBJ databases">
        <authorList>
            <person name="de Groot N.N."/>
        </authorList>
    </citation>
    <scope>NUCLEOTIDE SEQUENCE [LARGE SCALE GENOMIC DNA]</scope>
    <source>
        <strain evidence="10 11">HLD2</strain>
    </source>
</reference>
<keyword evidence="2 6" id="KW-0349">Heme</keyword>
<feature type="compositionally biased region" description="Basic and acidic residues" evidence="7">
    <location>
        <begin position="245"/>
        <end position="270"/>
    </location>
</feature>
<dbReference type="PROSITE" id="PS51257">
    <property type="entry name" value="PROKAR_LIPOPROTEIN"/>
    <property type="match status" value="1"/>
</dbReference>
<dbReference type="EMBL" id="FMWD01000004">
    <property type="protein sequence ID" value="SCZ58338.1"/>
    <property type="molecule type" value="Genomic_DNA"/>
</dbReference>
<dbReference type="PROSITE" id="PS51007">
    <property type="entry name" value="CYTC"/>
    <property type="match status" value="1"/>
</dbReference>
<evidence type="ECO:0000313" key="10">
    <source>
        <dbReference type="EMBL" id="SCZ58338.1"/>
    </source>
</evidence>
<dbReference type="GO" id="GO:0009055">
    <property type="term" value="F:electron transfer activity"/>
    <property type="evidence" value="ECO:0007669"/>
    <property type="project" value="InterPro"/>
</dbReference>